<dbReference type="InterPro" id="IPR058163">
    <property type="entry name" value="LysR-type_TF_proteobact-type"/>
</dbReference>
<dbReference type="PANTHER" id="PTHR30537">
    <property type="entry name" value="HTH-TYPE TRANSCRIPTIONAL REGULATOR"/>
    <property type="match status" value="1"/>
</dbReference>
<evidence type="ECO:0000313" key="7">
    <source>
        <dbReference type="Proteomes" id="UP000005933"/>
    </source>
</evidence>
<sequence length="326" mass="36410">MNDGERRRLTMRRLGAYIHHHSLARLNNMDVLKRMAIFARVVELGAFNRAARELGLTTSSISQHVRALEAELGVTLLHRSTRKLSLTEAGRVYYEECANVVHAAARGQQKVAALRDEPAGELRITAPSELAHQHLVPALRDFIAAHPRLAVRFELGDEKIDLVEHRVDLAVRIGELRDSSLVARQIAWFDELICAAPAYLERTGPPTTPQALADLDWLIFTPLGEPAFVHLRNTQGHEVRLRVHGRLATNQAQTLKALALDGHGVARLLKADIGTELAQGRLVPLLPDWRLAGFGVYAITPRRDAQPLKVTRCIEHLRTYFAQLGR</sequence>
<comment type="similarity">
    <text evidence="1">Belongs to the LysR transcriptional regulatory family.</text>
</comment>
<dbReference type="PRINTS" id="PR00039">
    <property type="entry name" value="HTHLYSR"/>
</dbReference>
<protein>
    <submittedName>
        <fullName evidence="6">Transcriptional regulators, LysR family</fullName>
    </submittedName>
</protein>
<dbReference type="GO" id="GO:0006351">
    <property type="term" value="P:DNA-templated transcription"/>
    <property type="evidence" value="ECO:0007669"/>
    <property type="project" value="TreeGrafter"/>
</dbReference>
<dbReference type="PANTHER" id="PTHR30537:SF30">
    <property type="entry name" value="TRANSCRIPTIONAL REGULATOR-RELATED"/>
    <property type="match status" value="1"/>
</dbReference>
<dbReference type="EMBL" id="AAKL01000015">
    <property type="protein sequence ID" value="EAP73360.1"/>
    <property type="molecule type" value="Genomic_DNA"/>
</dbReference>
<dbReference type="CDD" id="cd08422">
    <property type="entry name" value="PBP2_CrgA_like"/>
    <property type="match status" value="1"/>
</dbReference>
<dbReference type="AlphaFoldDB" id="A0AB33VF10"/>
<name>A0AB33VF10_RALSU</name>
<feature type="domain" description="HTH lysR-type" evidence="5">
    <location>
        <begin position="30"/>
        <end position="87"/>
    </location>
</feature>
<reference evidence="6 7" key="1">
    <citation type="journal article" date="2006" name="Mol. Plant Microbe Interact.">
        <title>Identification of open reading frames unique to a select agent: Ralstonia solanacearum race 3 biovar 2.</title>
        <authorList>
            <person name="Gabriel D.W."/>
            <person name="Allen C."/>
            <person name="Schell M."/>
            <person name="Denny T.P."/>
            <person name="Greenberg J.T."/>
            <person name="Duan Y.P."/>
            <person name="Flores-Cruz Z."/>
            <person name="Huang Q."/>
            <person name="Clifford J.M."/>
            <person name="Presting G."/>
            <person name="Gonzalez E.T."/>
            <person name="Reddy J."/>
            <person name="Elphinstone J."/>
            <person name="Swanson J."/>
            <person name="Yao J."/>
            <person name="Mulholland V."/>
            <person name="Liu L."/>
            <person name="Farmerie W."/>
            <person name="Patnaikuni M."/>
            <person name="Balogh B."/>
            <person name="Norman D."/>
            <person name="Alvarez A."/>
            <person name="Castillo J.A."/>
            <person name="Jones J."/>
            <person name="Saddler G."/>
            <person name="Walunas T."/>
            <person name="Zhukov A."/>
            <person name="Mikhailova N."/>
        </authorList>
    </citation>
    <scope>NUCLEOTIDE SEQUENCE [LARGE SCALE GENOMIC DNA]</scope>
    <source>
        <strain evidence="6 7">UW551</strain>
    </source>
</reference>
<dbReference type="InterPro" id="IPR005119">
    <property type="entry name" value="LysR_subst-bd"/>
</dbReference>
<organism evidence="6 7">
    <name type="scientific">Ralstonia solanacearum (strain UW551)</name>
    <dbReference type="NCBI Taxonomy" id="342110"/>
    <lineage>
        <taxon>Bacteria</taxon>
        <taxon>Pseudomonadati</taxon>
        <taxon>Pseudomonadota</taxon>
        <taxon>Betaproteobacteria</taxon>
        <taxon>Burkholderiales</taxon>
        <taxon>Burkholderiaceae</taxon>
        <taxon>Ralstonia</taxon>
        <taxon>Ralstonia solanacearum species complex</taxon>
    </lineage>
</organism>
<dbReference type="GO" id="GO:0003700">
    <property type="term" value="F:DNA-binding transcription factor activity"/>
    <property type="evidence" value="ECO:0007669"/>
    <property type="project" value="InterPro"/>
</dbReference>
<evidence type="ECO:0000259" key="5">
    <source>
        <dbReference type="PROSITE" id="PS50931"/>
    </source>
</evidence>
<dbReference type="Gene3D" id="3.40.190.290">
    <property type="match status" value="1"/>
</dbReference>
<proteinExistence type="inferred from homology"/>
<dbReference type="InterPro" id="IPR000847">
    <property type="entry name" value="LysR_HTH_N"/>
</dbReference>
<dbReference type="SUPFAM" id="SSF53850">
    <property type="entry name" value="Periplasmic binding protein-like II"/>
    <property type="match status" value="1"/>
</dbReference>
<evidence type="ECO:0000313" key="6">
    <source>
        <dbReference type="EMBL" id="EAP73360.1"/>
    </source>
</evidence>
<dbReference type="Gene3D" id="1.10.10.10">
    <property type="entry name" value="Winged helix-like DNA-binding domain superfamily/Winged helix DNA-binding domain"/>
    <property type="match status" value="1"/>
</dbReference>
<evidence type="ECO:0000256" key="2">
    <source>
        <dbReference type="ARBA" id="ARBA00023015"/>
    </source>
</evidence>
<dbReference type="SUPFAM" id="SSF46785">
    <property type="entry name" value="Winged helix' DNA-binding domain"/>
    <property type="match status" value="1"/>
</dbReference>
<evidence type="ECO:0000256" key="4">
    <source>
        <dbReference type="ARBA" id="ARBA00023163"/>
    </source>
</evidence>
<dbReference type="InterPro" id="IPR036390">
    <property type="entry name" value="WH_DNA-bd_sf"/>
</dbReference>
<keyword evidence="2" id="KW-0805">Transcription regulation</keyword>
<evidence type="ECO:0000256" key="3">
    <source>
        <dbReference type="ARBA" id="ARBA00023125"/>
    </source>
</evidence>
<dbReference type="Pfam" id="PF03466">
    <property type="entry name" value="LysR_substrate"/>
    <property type="match status" value="1"/>
</dbReference>
<dbReference type="InterPro" id="IPR036388">
    <property type="entry name" value="WH-like_DNA-bd_sf"/>
</dbReference>
<dbReference type="PROSITE" id="PS50931">
    <property type="entry name" value="HTH_LYSR"/>
    <property type="match status" value="1"/>
</dbReference>
<dbReference type="GO" id="GO:0043565">
    <property type="term" value="F:sequence-specific DNA binding"/>
    <property type="evidence" value="ECO:0007669"/>
    <property type="project" value="TreeGrafter"/>
</dbReference>
<keyword evidence="3" id="KW-0238">DNA-binding</keyword>
<accession>A0AB33VF10</accession>
<keyword evidence="4" id="KW-0804">Transcription</keyword>
<dbReference type="Proteomes" id="UP000005933">
    <property type="component" value="Unassembled WGS sequence"/>
</dbReference>
<dbReference type="Pfam" id="PF00126">
    <property type="entry name" value="HTH_1"/>
    <property type="match status" value="1"/>
</dbReference>
<gene>
    <name evidence="6" type="ORF">RRSL_03050</name>
</gene>
<dbReference type="FunFam" id="1.10.10.10:FF:000001">
    <property type="entry name" value="LysR family transcriptional regulator"/>
    <property type="match status" value="1"/>
</dbReference>
<evidence type="ECO:0000256" key="1">
    <source>
        <dbReference type="ARBA" id="ARBA00009437"/>
    </source>
</evidence>
<comment type="caution">
    <text evidence="6">The sequence shown here is derived from an EMBL/GenBank/DDBJ whole genome shotgun (WGS) entry which is preliminary data.</text>
</comment>